<evidence type="ECO:0000256" key="1">
    <source>
        <dbReference type="SAM" id="Phobius"/>
    </source>
</evidence>
<reference evidence="2 3" key="1">
    <citation type="submission" date="2016-02" db="EMBL/GenBank/DDBJ databases">
        <title>Complete genome sequencing and analysis of ATSB10, Dyella thiooxydans isolated from rhizosphere soil of sunflower (Helianthus annuus L.).</title>
        <authorList>
            <person name="Lee Y."/>
            <person name="Hwangbo K."/>
            <person name="Chung H."/>
            <person name="Yoo J."/>
            <person name="Kim K.Y."/>
            <person name="Sa T.M."/>
            <person name="Um Y."/>
            <person name="Madhaiyan M."/>
        </authorList>
    </citation>
    <scope>NUCLEOTIDE SEQUENCE [LARGE SCALE GENOMIC DNA]</scope>
    <source>
        <strain evidence="2 3">ATSB10</strain>
    </source>
</reference>
<dbReference type="OrthoDB" id="9152892at2"/>
<accession>A0A160MXI1</accession>
<dbReference type="RefSeq" id="WP_063669889.1">
    <property type="nucleotide sequence ID" value="NZ_CP014841.1"/>
</dbReference>
<dbReference type="STRING" id="445710.ATSB10_00430"/>
<dbReference type="PATRIC" id="fig|445710.3.peg.43"/>
<evidence type="ECO:0000313" key="2">
    <source>
        <dbReference type="EMBL" id="AND67497.1"/>
    </source>
</evidence>
<protein>
    <recommendedName>
        <fullName evidence="4">Anti-sigma factor</fullName>
    </recommendedName>
</protein>
<dbReference type="AlphaFoldDB" id="A0A160MXI1"/>
<dbReference type="EMBL" id="CP014841">
    <property type="protein sequence ID" value="AND67497.1"/>
    <property type="molecule type" value="Genomic_DNA"/>
</dbReference>
<name>A0A160MXI1_9GAMM</name>
<dbReference type="KEGG" id="dtx:ATSB10_00430"/>
<dbReference type="Proteomes" id="UP000077255">
    <property type="component" value="Chromosome"/>
</dbReference>
<keyword evidence="1" id="KW-1133">Transmembrane helix</keyword>
<evidence type="ECO:0000313" key="3">
    <source>
        <dbReference type="Proteomes" id="UP000077255"/>
    </source>
</evidence>
<keyword evidence="1" id="KW-0472">Membrane</keyword>
<keyword evidence="1" id="KW-0812">Transmembrane</keyword>
<sequence length="251" mass="27070">MNTPPSEHDIHAYVDGRLKGAPREAVERYLARHPERAAEVLGWQRDAQRLRAAIGGAQLPPDNGALHPGVVRARRRQRRIARLSLAAAAVLCLGLGGVGGWQVRGMRSEVAVAPMADAMTAYRLVAMDHAARPDVVPQRAGDMQAWLDAHFEHAARLPDLGGAGFHAVGGRLFATDQGPAAMVLYEDAAGHAISFYVRPPGPRNHLLPTGQRSDGGLVAQYWSGQGYNYAMVSRDDRVDAQVAAQARQQSI</sequence>
<organism evidence="2 3">
    <name type="scientific">Dyella thiooxydans</name>
    <dbReference type="NCBI Taxonomy" id="445710"/>
    <lineage>
        <taxon>Bacteria</taxon>
        <taxon>Pseudomonadati</taxon>
        <taxon>Pseudomonadota</taxon>
        <taxon>Gammaproteobacteria</taxon>
        <taxon>Lysobacterales</taxon>
        <taxon>Rhodanobacteraceae</taxon>
        <taxon>Dyella</taxon>
    </lineage>
</organism>
<feature type="transmembrane region" description="Helical" evidence="1">
    <location>
        <begin position="80"/>
        <end position="101"/>
    </location>
</feature>
<evidence type="ECO:0008006" key="4">
    <source>
        <dbReference type="Google" id="ProtNLM"/>
    </source>
</evidence>
<gene>
    <name evidence="2" type="ORF">ATSB10_00430</name>
</gene>
<proteinExistence type="predicted"/>
<keyword evidence="3" id="KW-1185">Reference proteome</keyword>